<evidence type="ECO:0000256" key="2">
    <source>
        <dbReference type="SAM" id="SignalP"/>
    </source>
</evidence>
<accession>B2D291</accession>
<evidence type="ECO:0000256" key="1">
    <source>
        <dbReference type="SAM" id="MobiDB-lite"/>
    </source>
</evidence>
<feature type="region of interest" description="Disordered" evidence="1">
    <location>
        <begin position="57"/>
        <end position="89"/>
    </location>
</feature>
<reference evidence="3" key="1">
    <citation type="journal article" date="2008" name="J. Proteomics">
        <title>An insight into the salivary transcriptome and proteome of the soft tick and vector of epizootic bovine abortion, Ornithodoros coriaceus.</title>
        <authorList>
            <person name="Francischetti I.M."/>
            <person name="Meng Z."/>
            <person name="Mans B.J."/>
            <person name="Gudderra N."/>
            <person name="Hall M."/>
            <person name="Veenstra T.D."/>
            <person name="Pham V.M."/>
            <person name="Kotsyfakis M."/>
            <person name="Ribeiro J.M."/>
        </authorList>
    </citation>
    <scope>NUCLEOTIDE SEQUENCE</scope>
    <source>
        <tissue evidence="3">Salivary glands</tissue>
    </source>
</reference>
<proteinExistence type="evidence at transcript level"/>
<organism evidence="3">
    <name type="scientific">Ornithodoros coriaceus</name>
    <name type="common">Soft tick</name>
    <name type="synonym">Argasid tick</name>
    <dbReference type="NCBI Taxonomy" id="92741"/>
    <lineage>
        <taxon>Eukaryota</taxon>
        <taxon>Metazoa</taxon>
        <taxon>Ecdysozoa</taxon>
        <taxon>Arthropoda</taxon>
        <taxon>Chelicerata</taxon>
        <taxon>Arachnida</taxon>
        <taxon>Acari</taxon>
        <taxon>Parasitiformes</taxon>
        <taxon>Ixodida</taxon>
        <taxon>Ixodoidea</taxon>
        <taxon>Argasidae</taxon>
        <taxon>Ornithodorinae</taxon>
        <taxon>Ornithodoros</taxon>
    </lineage>
</organism>
<keyword evidence="2" id="KW-0732">Signal</keyword>
<evidence type="ECO:0000313" key="3">
    <source>
        <dbReference type="EMBL" id="ACB70332.1"/>
    </source>
</evidence>
<dbReference type="Gene3D" id="2.40.128.20">
    <property type="match status" value="1"/>
</dbReference>
<sequence>MLQLVAVLACCLLVGIPYAASQSCAKIENNDAWEALEGEKMTAFLLVGSTRSDVEDCLKSTPMGTPSKPDMTVTMKSKEGGSWKESQSQLKMEGPKITAVFGDKSEEGTILYRADGCHVTQLKNGDIEHWVRDGSSADASCCKKDFEERTAGKTATNPQTKGC</sequence>
<feature type="signal peptide" evidence="2">
    <location>
        <begin position="1"/>
        <end position="21"/>
    </location>
</feature>
<reference evidence="3" key="2">
    <citation type="submission" date="2008-03" db="EMBL/GenBank/DDBJ databases">
        <authorList>
            <person name="Li K.S."/>
            <person name="Guan Y."/>
            <person name="Wang J."/>
            <person name="Smith G.J.D."/>
            <person name="Xu K.M."/>
            <person name="Duan L."/>
            <person name="Rahardjo A.P."/>
            <person name="Puthavathana P."/>
            <person name="Buranathai C."/>
            <person name="Nguyen T.D."/>
            <person name="Estoepangestie A.T.S."/>
            <person name="Chaisingh A."/>
            <person name="Auewarakul P."/>
            <person name="Long H.T."/>
            <person name="Hanh N.T.H."/>
            <person name="Lim W."/>
            <person name="Webby R.J."/>
            <person name="Poon L.L.M."/>
            <person name="Chen H."/>
            <person name="Shortridge K.F."/>
            <person name="Yuen K.Y."/>
            <person name="Webster R.G."/>
            <person name="Peiris J.S.M."/>
        </authorList>
    </citation>
    <scope>NUCLEOTIDE SEQUENCE</scope>
    <source>
        <tissue evidence="3">Salivary glands</tissue>
    </source>
</reference>
<feature type="chain" id="PRO_5002777272" evidence="2">
    <location>
        <begin position="22"/>
        <end position="163"/>
    </location>
</feature>
<dbReference type="EMBL" id="EU574825">
    <property type="protein sequence ID" value="ACB70332.1"/>
    <property type="molecule type" value="mRNA"/>
</dbReference>
<name>B2D291_ORNCO</name>
<dbReference type="InterPro" id="IPR012674">
    <property type="entry name" value="Calycin"/>
</dbReference>
<dbReference type="AlphaFoldDB" id="B2D291"/>
<protein>
    <submittedName>
        <fullName evidence="3">Salivary lipocalin</fullName>
    </submittedName>
</protein>